<gene>
    <name evidence="1" type="ORF">COCNU_08G004490</name>
</gene>
<evidence type="ECO:0000313" key="2">
    <source>
        <dbReference type="Proteomes" id="UP000797356"/>
    </source>
</evidence>
<reference evidence="1" key="2">
    <citation type="submission" date="2019-07" db="EMBL/GenBank/DDBJ databases">
        <authorList>
            <person name="Yang Y."/>
            <person name="Bocs S."/>
            <person name="Baudouin L."/>
        </authorList>
    </citation>
    <scope>NUCLEOTIDE SEQUENCE</scope>
    <source>
        <tissue evidence="1">Spear leaf of Hainan Tall coconut</tissue>
    </source>
</reference>
<protein>
    <submittedName>
        <fullName evidence="1">Uncharacterized protein</fullName>
    </submittedName>
</protein>
<name>A0A8K0IHE9_COCNU</name>
<reference evidence="1" key="1">
    <citation type="journal article" date="2017" name="Gigascience">
        <title>The genome draft of coconut (Cocos nucifera).</title>
        <authorList>
            <person name="Xiao Y."/>
            <person name="Xu P."/>
            <person name="Fan H."/>
            <person name="Baudouin L."/>
            <person name="Xia W."/>
            <person name="Bocs S."/>
            <person name="Xu J."/>
            <person name="Li Q."/>
            <person name="Guo A."/>
            <person name="Zhou L."/>
            <person name="Li J."/>
            <person name="Wu Y."/>
            <person name="Ma Z."/>
            <person name="Armero A."/>
            <person name="Issali A.E."/>
            <person name="Liu N."/>
            <person name="Peng M."/>
            <person name="Yang Y."/>
        </authorList>
    </citation>
    <scope>NUCLEOTIDE SEQUENCE</scope>
    <source>
        <tissue evidence="1">Spear leaf of Hainan Tall coconut</tissue>
    </source>
</reference>
<organism evidence="1 2">
    <name type="scientific">Cocos nucifera</name>
    <name type="common">Coconut palm</name>
    <dbReference type="NCBI Taxonomy" id="13894"/>
    <lineage>
        <taxon>Eukaryota</taxon>
        <taxon>Viridiplantae</taxon>
        <taxon>Streptophyta</taxon>
        <taxon>Embryophyta</taxon>
        <taxon>Tracheophyta</taxon>
        <taxon>Spermatophyta</taxon>
        <taxon>Magnoliopsida</taxon>
        <taxon>Liliopsida</taxon>
        <taxon>Arecaceae</taxon>
        <taxon>Arecoideae</taxon>
        <taxon>Cocoseae</taxon>
        <taxon>Attaleinae</taxon>
        <taxon>Cocos</taxon>
    </lineage>
</organism>
<accession>A0A8K0IHE9</accession>
<dbReference type="AlphaFoldDB" id="A0A8K0IHE9"/>
<sequence length="71" mass="7685">MLLHRICNGEDNRTLLQTVKDFFHSAGNLVGGTHAEAAFGRAPKFSTLMDPQSREWKSTSGACSNGISCSQ</sequence>
<keyword evidence="2" id="KW-1185">Reference proteome</keyword>
<evidence type="ECO:0000313" key="1">
    <source>
        <dbReference type="EMBL" id="KAG1359003.1"/>
    </source>
</evidence>
<proteinExistence type="predicted"/>
<dbReference type="EMBL" id="CM017879">
    <property type="protein sequence ID" value="KAG1359003.1"/>
    <property type="molecule type" value="Genomic_DNA"/>
</dbReference>
<comment type="caution">
    <text evidence="1">The sequence shown here is derived from an EMBL/GenBank/DDBJ whole genome shotgun (WGS) entry which is preliminary data.</text>
</comment>
<dbReference type="Proteomes" id="UP000797356">
    <property type="component" value="Chromosome 8"/>
</dbReference>